<dbReference type="Proteomes" id="UP000057088">
    <property type="component" value="Chromosome 2"/>
</dbReference>
<gene>
    <name evidence="1" type="ORF">AL536_07750</name>
</gene>
<protein>
    <submittedName>
        <fullName evidence="1">Uncharacterized protein</fullName>
    </submittedName>
</protein>
<dbReference type="EMBL" id="CP014035">
    <property type="protein sequence ID" value="AMF93442.1"/>
    <property type="molecule type" value="Genomic_DNA"/>
</dbReference>
<name>A0ABM5XKB2_VIBFL</name>
<keyword evidence="2" id="KW-1185">Reference proteome</keyword>
<evidence type="ECO:0000313" key="1">
    <source>
        <dbReference type="EMBL" id="AMF93442.1"/>
    </source>
</evidence>
<organism evidence="1 2">
    <name type="scientific">Vibrio fluvialis</name>
    <dbReference type="NCBI Taxonomy" id="676"/>
    <lineage>
        <taxon>Bacteria</taxon>
        <taxon>Pseudomonadati</taxon>
        <taxon>Pseudomonadota</taxon>
        <taxon>Gammaproteobacteria</taxon>
        <taxon>Vibrionales</taxon>
        <taxon>Vibrionaceae</taxon>
        <taxon>Vibrio</taxon>
    </lineage>
</organism>
<evidence type="ECO:0000313" key="2">
    <source>
        <dbReference type="Proteomes" id="UP000057088"/>
    </source>
</evidence>
<accession>A0ABM5XKB2</accession>
<sequence>MAASISAEGGTEKRAAAQVNESAQYFRLYPGAAARYAGKSWPVNLVTRKGRGRMSNRIFSHAFVLHYKDSHVGI</sequence>
<reference evidence="2" key="1">
    <citation type="submission" date="2015-12" db="EMBL/GenBank/DDBJ databases">
        <title>FDA dAtabase for Regulatory Grade micrObial Sequences (FDA-ARGOS): Supporting development and validation of Infectious Disease Dx tests.</title>
        <authorList>
            <person name="Hoffmann M."/>
            <person name="Allard M."/>
            <person name="Evans P."/>
            <person name="Brown E."/>
            <person name="Tallon L.J."/>
            <person name="Sadzewicz L."/>
            <person name="Sengamalay N."/>
            <person name="Ott S."/>
            <person name="Godinez A."/>
            <person name="Nagaraj S."/>
            <person name="Vyas G."/>
            <person name="Aluvathingal J."/>
            <person name="Nadendla S."/>
            <person name="Geyer C."/>
            <person name="Sichtig H."/>
        </authorList>
    </citation>
    <scope>NUCLEOTIDE SEQUENCE [LARGE SCALE GENOMIC DNA]</scope>
    <source>
        <strain evidence="2">ATCC 33809</strain>
    </source>
</reference>
<proteinExistence type="predicted"/>